<dbReference type="PATRIC" id="fig|665952.3.peg.2634"/>
<evidence type="ECO:0000313" key="8">
    <source>
        <dbReference type="EMBL" id="EHL76182.1"/>
    </source>
</evidence>
<evidence type="ECO:0000313" key="9">
    <source>
        <dbReference type="Proteomes" id="UP000011747"/>
    </source>
</evidence>
<dbReference type="GO" id="GO:0046872">
    <property type="term" value="F:metal ion binding"/>
    <property type="evidence" value="ECO:0007669"/>
    <property type="project" value="UniProtKB-UniRule"/>
</dbReference>
<dbReference type="PANTHER" id="PTHR32479">
    <property type="entry name" value="GLYCOLATE OXIDASE IRON-SULFUR SUBUNIT"/>
    <property type="match status" value="1"/>
</dbReference>
<dbReference type="InterPro" id="IPR017896">
    <property type="entry name" value="4Fe4S_Fe-S-bd"/>
</dbReference>
<accession>G9QND4</accession>
<evidence type="ECO:0000256" key="1">
    <source>
        <dbReference type="ARBA" id="ARBA00022485"/>
    </source>
</evidence>
<dbReference type="RefSeq" id="WP_003354828.1">
    <property type="nucleotide sequence ID" value="NZ_JH414759.1"/>
</dbReference>
<dbReference type="EC" id="1.1.99.14" evidence="6"/>
<feature type="domain" description="4Fe-4S ferredoxin-type" evidence="7">
    <location>
        <begin position="68"/>
        <end position="100"/>
    </location>
</feature>
<keyword evidence="6" id="KW-0249">Electron transport</keyword>
<dbReference type="GeneID" id="87580583"/>
<dbReference type="HOGENOM" id="CLU_023081_0_1_9"/>
<evidence type="ECO:0000259" key="7">
    <source>
        <dbReference type="PROSITE" id="PS51379"/>
    </source>
</evidence>
<keyword evidence="9" id="KW-1185">Reference proteome</keyword>
<keyword evidence="6" id="KW-0813">Transport</keyword>
<dbReference type="PIRSF" id="PIRSF000139">
    <property type="entry name" value="Glc_ox_4Fe-4S"/>
    <property type="match status" value="1"/>
</dbReference>
<keyword evidence="3" id="KW-0677">Repeat</keyword>
<protein>
    <recommendedName>
        <fullName evidence="6">Glycolate oxidase iron-sulfur subunit</fullName>
        <ecNumber evidence="6">1.1.99.14</ecNumber>
    </recommendedName>
</protein>
<dbReference type="InterPro" id="IPR012257">
    <property type="entry name" value="Glc_ox_4Fe-4S"/>
</dbReference>
<organism evidence="8 9">
    <name type="scientific">Bacillus smithii 7_3_47FAA</name>
    <dbReference type="NCBI Taxonomy" id="665952"/>
    <lineage>
        <taxon>Bacteria</taxon>
        <taxon>Bacillati</taxon>
        <taxon>Bacillota</taxon>
        <taxon>Bacilli</taxon>
        <taxon>Bacillales</taxon>
        <taxon>Bacillaceae</taxon>
        <taxon>Bacillus</taxon>
    </lineage>
</organism>
<feature type="domain" description="4Fe-4S ferredoxin-type" evidence="7">
    <location>
        <begin position="14"/>
        <end position="46"/>
    </location>
</feature>
<dbReference type="InterPro" id="IPR009051">
    <property type="entry name" value="Helical_ferredxn"/>
</dbReference>
<dbReference type="GO" id="GO:0051539">
    <property type="term" value="F:4 iron, 4 sulfur cluster binding"/>
    <property type="evidence" value="ECO:0007669"/>
    <property type="project" value="UniProtKB-UniRule"/>
</dbReference>
<keyword evidence="2 6" id="KW-0479">Metal-binding</keyword>
<dbReference type="GO" id="GO:0019154">
    <property type="term" value="F:glycolate dehydrogenase activity"/>
    <property type="evidence" value="ECO:0007669"/>
    <property type="project" value="UniProtKB-EC"/>
</dbReference>
<keyword evidence="5 6" id="KW-0411">Iron-sulfur</keyword>
<comment type="caution">
    <text evidence="8">The sequence shown here is derived from an EMBL/GenBank/DDBJ whole genome shotgun (WGS) entry which is preliminary data.</text>
</comment>
<comment type="catalytic activity">
    <reaction evidence="6">
        <text>glycolate + A = glyoxylate + AH2</text>
        <dbReference type="Rhea" id="RHEA:21264"/>
        <dbReference type="ChEBI" id="CHEBI:13193"/>
        <dbReference type="ChEBI" id="CHEBI:17499"/>
        <dbReference type="ChEBI" id="CHEBI:29805"/>
        <dbReference type="ChEBI" id="CHEBI:36655"/>
        <dbReference type="EC" id="1.1.99.14"/>
    </reaction>
</comment>
<dbReference type="PROSITE" id="PS51379">
    <property type="entry name" value="4FE4S_FER_2"/>
    <property type="match status" value="2"/>
</dbReference>
<gene>
    <name evidence="8" type="ORF">HMPREF1015_03290</name>
</gene>
<keyword evidence="1 6" id="KW-0004">4Fe-4S</keyword>
<evidence type="ECO:0000256" key="4">
    <source>
        <dbReference type="ARBA" id="ARBA00023004"/>
    </source>
</evidence>
<dbReference type="PANTHER" id="PTHR32479:SF17">
    <property type="entry name" value="GLYCOLATE OXIDASE IRON-SULFUR SUBUNIT"/>
    <property type="match status" value="1"/>
</dbReference>
<dbReference type="AlphaFoldDB" id="G9QND4"/>
<dbReference type="Proteomes" id="UP000011747">
    <property type="component" value="Unassembled WGS sequence"/>
</dbReference>
<dbReference type="InterPro" id="IPR017900">
    <property type="entry name" value="4Fe4S_Fe_S_CS"/>
</dbReference>
<sequence length="440" mass="49752">MMSESEKKSIQIAFKERMNEDELLNCMRCGFCLPSCPTYLVSGYKESQSPRGRIALMKAVYDGVIQPDDEFVNSLNLCLGCRACEPVCPSDVHYGHLLEEARDIINQNKKHSLPVRTVRKVVFEKLFPKKSNLINVTSLVGYYQRSGLQKVARKIGFMKLFPDNLREMEKILPDIPKKKEMIDRDEHFAPAGSKKATVAFFSGCLMDTMFMETNHATIQLLQKAGCEIVIPKTQSCCGALHGHGGEKEIAKELAKQNIEAFEKHDVDYIITNAGGCGAFLIEYDHLLKDEPEWSERAKAFVAKIKDITEILYELDFHKKYSLSLPEQIVTYQDSCHLRNVMKTSKAPRELLRSIKGITFKEMENADSCCGSAGIYNIVEPKTSMEILDQKMVKIKKTKATTIVTANPGCLMQMMLGIEREKLKDVKAVHIVDLLLEATKY</sequence>
<evidence type="ECO:0000256" key="5">
    <source>
        <dbReference type="ARBA" id="ARBA00023014"/>
    </source>
</evidence>
<dbReference type="Pfam" id="PF02754">
    <property type="entry name" value="CCG"/>
    <property type="match status" value="2"/>
</dbReference>
<name>G9QND4_9BACI</name>
<dbReference type="PROSITE" id="PS00198">
    <property type="entry name" value="4FE4S_FER_1"/>
    <property type="match status" value="1"/>
</dbReference>
<comment type="function">
    <text evidence="6">Component of a complex that catalyzes the oxidation of glycolate to glyoxylate.</text>
</comment>
<evidence type="ECO:0000256" key="6">
    <source>
        <dbReference type="PIRNR" id="PIRNR000139"/>
    </source>
</evidence>
<dbReference type="SUPFAM" id="SSF46548">
    <property type="entry name" value="alpha-helical ferredoxin"/>
    <property type="match status" value="1"/>
</dbReference>
<keyword evidence="4 6" id="KW-0408">Iron</keyword>
<dbReference type="EMBL" id="ACWF01000130">
    <property type="protein sequence ID" value="EHL76182.1"/>
    <property type="molecule type" value="Genomic_DNA"/>
</dbReference>
<comment type="catalytic activity">
    <reaction evidence="6">
        <text>(R)-lactate + A = pyruvate + AH2</text>
        <dbReference type="Rhea" id="RHEA:15089"/>
        <dbReference type="ChEBI" id="CHEBI:13193"/>
        <dbReference type="ChEBI" id="CHEBI:15361"/>
        <dbReference type="ChEBI" id="CHEBI:16004"/>
        <dbReference type="ChEBI" id="CHEBI:17499"/>
    </reaction>
</comment>
<comment type="cofactor">
    <cofactor evidence="6">
        <name>[4Fe-4S] cluster</name>
        <dbReference type="ChEBI" id="CHEBI:49883"/>
    </cofactor>
    <text evidence="6">Binds 2 [4Fe-4S] clusters.</text>
</comment>
<reference evidence="8 9" key="1">
    <citation type="submission" date="2011-09" db="EMBL/GenBank/DDBJ databases">
        <title>The Genome Sequence of Bacillus smithii 7_3_47FAA.</title>
        <authorList>
            <consortium name="The Broad Institute Genome Sequencing Platform"/>
            <person name="Earl A."/>
            <person name="Ward D."/>
            <person name="Feldgarden M."/>
            <person name="Gevers D."/>
            <person name="Daigneault M."/>
            <person name="Strauss J."/>
            <person name="Allen-Vercoe E."/>
            <person name="Young S.K."/>
            <person name="Zeng Q."/>
            <person name="Gargeya S."/>
            <person name="Fitzgerald M."/>
            <person name="Haas B."/>
            <person name="Abouelleil A."/>
            <person name="Alvarado L."/>
            <person name="Arachchi H.M."/>
            <person name="Berlin A."/>
            <person name="Brown A."/>
            <person name="Chapman S.B."/>
            <person name="Chen Z."/>
            <person name="Dunbar C."/>
            <person name="Freedman E."/>
            <person name="Gearin G."/>
            <person name="Goldberg J."/>
            <person name="Griggs A."/>
            <person name="Gujja S."/>
            <person name="Heiman D."/>
            <person name="Howarth C."/>
            <person name="Larson L."/>
            <person name="Lui A."/>
            <person name="MacDonald P.J.P."/>
            <person name="Montmayeur A."/>
            <person name="Murphy C."/>
            <person name="Neiman D."/>
            <person name="Pearson M."/>
            <person name="Priest M."/>
            <person name="Roberts A."/>
            <person name="Saif S."/>
            <person name="Shea T."/>
            <person name="Shenoy N."/>
            <person name="Sisk P."/>
            <person name="Stolte C."/>
            <person name="Sykes S."/>
            <person name="Wortman J."/>
            <person name="Nusbaum C."/>
            <person name="Birren B."/>
        </authorList>
    </citation>
    <scope>NUCLEOTIDE SEQUENCE [LARGE SCALE GENOMIC DNA]</scope>
    <source>
        <strain evidence="8 9">7_3_47FAA</strain>
    </source>
</reference>
<proteinExistence type="predicted"/>
<dbReference type="Gene3D" id="1.10.1060.10">
    <property type="entry name" value="Alpha-helical ferredoxin"/>
    <property type="match status" value="1"/>
</dbReference>
<evidence type="ECO:0000256" key="3">
    <source>
        <dbReference type="ARBA" id="ARBA00022737"/>
    </source>
</evidence>
<dbReference type="Pfam" id="PF13183">
    <property type="entry name" value="Fer4_8"/>
    <property type="match status" value="1"/>
</dbReference>
<dbReference type="InterPro" id="IPR004017">
    <property type="entry name" value="Cys_rich_dom"/>
</dbReference>
<evidence type="ECO:0000256" key="2">
    <source>
        <dbReference type="ARBA" id="ARBA00022723"/>
    </source>
</evidence>